<evidence type="ECO:0000313" key="2">
    <source>
        <dbReference type="Proteomes" id="UP001596137"/>
    </source>
</evidence>
<dbReference type="RefSeq" id="WP_380748841.1">
    <property type="nucleotide sequence ID" value="NZ_JBHSRF010000008.1"/>
</dbReference>
<protein>
    <submittedName>
        <fullName evidence="1">Uncharacterized protein</fullName>
    </submittedName>
</protein>
<dbReference type="EMBL" id="JBHSRF010000008">
    <property type="protein sequence ID" value="MFC6081232.1"/>
    <property type="molecule type" value="Genomic_DNA"/>
</dbReference>
<accession>A0ABW1NFA5</accession>
<evidence type="ECO:0000313" key="1">
    <source>
        <dbReference type="EMBL" id="MFC6081232.1"/>
    </source>
</evidence>
<organism evidence="1 2">
    <name type="scientific">Sphaerisporangium aureirubrum</name>
    <dbReference type="NCBI Taxonomy" id="1544736"/>
    <lineage>
        <taxon>Bacteria</taxon>
        <taxon>Bacillati</taxon>
        <taxon>Actinomycetota</taxon>
        <taxon>Actinomycetes</taxon>
        <taxon>Streptosporangiales</taxon>
        <taxon>Streptosporangiaceae</taxon>
        <taxon>Sphaerisporangium</taxon>
    </lineage>
</organism>
<sequence length="133" mass="14030">MTHEERSHRGEPLTEGWALALWCEELPRLRADADAGGWTVPLERQAAAVADGGSAVAAWDELGVSLAAGHIVPGAGTRTRGALVVVPGQDPVHLTGDYACPHRRCPRRATRNARGEPPACALDGAPMRFVPAP</sequence>
<proteinExistence type="predicted"/>
<dbReference type="Proteomes" id="UP001596137">
    <property type="component" value="Unassembled WGS sequence"/>
</dbReference>
<reference evidence="2" key="1">
    <citation type="journal article" date="2019" name="Int. J. Syst. Evol. Microbiol.">
        <title>The Global Catalogue of Microorganisms (GCM) 10K type strain sequencing project: providing services to taxonomists for standard genome sequencing and annotation.</title>
        <authorList>
            <consortium name="The Broad Institute Genomics Platform"/>
            <consortium name="The Broad Institute Genome Sequencing Center for Infectious Disease"/>
            <person name="Wu L."/>
            <person name="Ma J."/>
        </authorList>
    </citation>
    <scope>NUCLEOTIDE SEQUENCE [LARGE SCALE GENOMIC DNA]</scope>
    <source>
        <strain evidence="2">JCM 30346</strain>
    </source>
</reference>
<name>A0ABW1NFA5_9ACTN</name>
<comment type="caution">
    <text evidence="1">The sequence shown here is derived from an EMBL/GenBank/DDBJ whole genome shotgun (WGS) entry which is preliminary data.</text>
</comment>
<keyword evidence="2" id="KW-1185">Reference proteome</keyword>
<gene>
    <name evidence="1" type="ORF">ACFP1K_08685</name>
</gene>